<dbReference type="NCBIfam" id="NF009386">
    <property type="entry name" value="PRK12745.1"/>
    <property type="match status" value="1"/>
</dbReference>
<dbReference type="PRINTS" id="PR00081">
    <property type="entry name" value="GDHRDH"/>
</dbReference>
<dbReference type="SUPFAM" id="SSF51735">
    <property type="entry name" value="NAD(P)-binding Rossmann-fold domains"/>
    <property type="match status" value="1"/>
</dbReference>
<comment type="similarity">
    <text evidence="1">Belongs to the short-chain dehydrogenases/reductases (SDR) family.</text>
</comment>
<reference evidence="3 4" key="1">
    <citation type="submission" date="2018-11" db="EMBL/GenBank/DDBJ databases">
        <title>Genomic Encyclopedia of Type Strains, Phase IV (KMG-IV): sequencing the most valuable type-strain genomes for metagenomic binning, comparative biology and taxonomic classification.</title>
        <authorList>
            <person name="Goeker M."/>
        </authorList>
    </citation>
    <scope>NUCLEOTIDE SEQUENCE [LARGE SCALE GENOMIC DNA]</scope>
    <source>
        <strain evidence="3 4">DSM 5900</strain>
    </source>
</reference>
<dbReference type="Proteomes" id="UP000278222">
    <property type="component" value="Unassembled WGS sequence"/>
</dbReference>
<dbReference type="EMBL" id="RJKX01000013">
    <property type="protein sequence ID" value="ROP99780.1"/>
    <property type="molecule type" value="Genomic_DNA"/>
</dbReference>
<dbReference type="Pfam" id="PF13561">
    <property type="entry name" value="adh_short_C2"/>
    <property type="match status" value="1"/>
</dbReference>
<protein>
    <submittedName>
        <fullName evidence="3">NAD(P)-dependent dehydrogenase (Short-subunit alcohol dehydrogenase family)</fullName>
    </submittedName>
</protein>
<dbReference type="Gene3D" id="3.40.50.720">
    <property type="entry name" value="NAD(P)-binding Rossmann-like Domain"/>
    <property type="match status" value="1"/>
</dbReference>
<proteinExistence type="inferred from homology"/>
<sequence length="259" mass="26902">MTETAGGRPVALVTGGRRGIGRGIAYALAESGHDVAINDIVDDAEVAETLGGIAARGGSGTFVRADVADPAGHAALLDAVMAALGPIGLLVNNAGVSVQRRGDLLDMTPESFDRLVTINLRGPFFLTQALARRWLDEGGRRRRAIVTISSVNATMASINRGEYCIAKAGLPMMTRLFALRLAEAGIPAFEIRPGIIRTDMTAPVSATYDPIIAAGTPPARRWGEAEDIGRAVAALASGAFDFSTGEAIHVDGGLGISRL</sequence>
<dbReference type="InterPro" id="IPR036291">
    <property type="entry name" value="NAD(P)-bd_dom_sf"/>
</dbReference>
<organism evidence="3 4">
    <name type="scientific">Stella humosa</name>
    <dbReference type="NCBI Taxonomy" id="94"/>
    <lineage>
        <taxon>Bacteria</taxon>
        <taxon>Pseudomonadati</taxon>
        <taxon>Pseudomonadota</taxon>
        <taxon>Alphaproteobacteria</taxon>
        <taxon>Rhodospirillales</taxon>
        <taxon>Stellaceae</taxon>
        <taxon>Stella</taxon>
    </lineage>
</organism>
<accession>A0A3N1M7Z2</accession>
<keyword evidence="2" id="KW-0560">Oxidoreductase</keyword>
<dbReference type="FunFam" id="3.40.50.720:FF:000084">
    <property type="entry name" value="Short-chain dehydrogenase reductase"/>
    <property type="match status" value="1"/>
</dbReference>
<dbReference type="PANTHER" id="PTHR42760:SF133">
    <property type="entry name" value="3-OXOACYL-[ACYL-CARRIER-PROTEIN] REDUCTASE"/>
    <property type="match status" value="1"/>
</dbReference>
<dbReference type="AlphaFoldDB" id="A0A3N1M7Z2"/>
<dbReference type="PRINTS" id="PR00080">
    <property type="entry name" value="SDRFAMILY"/>
</dbReference>
<evidence type="ECO:0000256" key="2">
    <source>
        <dbReference type="ARBA" id="ARBA00023002"/>
    </source>
</evidence>
<comment type="caution">
    <text evidence="3">The sequence shown here is derived from an EMBL/GenBank/DDBJ whole genome shotgun (WGS) entry which is preliminary data.</text>
</comment>
<evidence type="ECO:0000313" key="3">
    <source>
        <dbReference type="EMBL" id="ROP99780.1"/>
    </source>
</evidence>
<evidence type="ECO:0000256" key="1">
    <source>
        <dbReference type="ARBA" id="ARBA00006484"/>
    </source>
</evidence>
<dbReference type="GO" id="GO:0016616">
    <property type="term" value="F:oxidoreductase activity, acting on the CH-OH group of donors, NAD or NADP as acceptor"/>
    <property type="evidence" value="ECO:0007669"/>
    <property type="project" value="TreeGrafter"/>
</dbReference>
<gene>
    <name evidence="3" type="ORF">EDC65_1568</name>
</gene>
<dbReference type="InterPro" id="IPR002347">
    <property type="entry name" value="SDR_fam"/>
</dbReference>
<dbReference type="PROSITE" id="PS00061">
    <property type="entry name" value="ADH_SHORT"/>
    <property type="match status" value="1"/>
</dbReference>
<evidence type="ECO:0000313" key="4">
    <source>
        <dbReference type="Proteomes" id="UP000278222"/>
    </source>
</evidence>
<name>A0A3N1M7Z2_9PROT</name>
<dbReference type="GO" id="GO:0048038">
    <property type="term" value="F:quinone binding"/>
    <property type="evidence" value="ECO:0007669"/>
    <property type="project" value="TreeGrafter"/>
</dbReference>
<keyword evidence="4" id="KW-1185">Reference proteome</keyword>
<dbReference type="GO" id="GO:0006633">
    <property type="term" value="P:fatty acid biosynthetic process"/>
    <property type="evidence" value="ECO:0007669"/>
    <property type="project" value="TreeGrafter"/>
</dbReference>
<dbReference type="OrthoDB" id="9803333at2"/>
<dbReference type="InterPro" id="IPR020904">
    <property type="entry name" value="Sc_DH/Rdtase_CS"/>
</dbReference>
<dbReference type="RefSeq" id="WP_123689130.1">
    <property type="nucleotide sequence ID" value="NZ_AP019700.1"/>
</dbReference>
<dbReference type="PANTHER" id="PTHR42760">
    <property type="entry name" value="SHORT-CHAIN DEHYDROGENASES/REDUCTASES FAMILY MEMBER"/>
    <property type="match status" value="1"/>
</dbReference>